<evidence type="ECO:0000313" key="3">
    <source>
        <dbReference type="Proteomes" id="UP000011761"/>
    </source>
</evidence>
<gene>
    <name evidence="2" type="ORF">BAUCODRAFT_43814</name>
</gene>
<feature type="domain" description="Heterokaryon incompatibility" evidence="1">
    <location>
        <begin position="14"/>
        <end position="74"/>
    </location>
</feature>
<feature type="non-terminal residue" evidence="2">
    <location>
        <position position="75"/>
    </location>
</feature>
<dbReference type="EMBL" id="KB445559">
    <property type="protein sequence ID" value="EMC93890.1"/>
    <property type="molecule type" value="Genomic_DNA"/>
</dbReference>
<dbReference type="OrthoDB" id="2157530at2759"/>
<dbReference type="AlphaFoldDB" id="M2N546"/>
<organism evidence="2 3">
    <name type="scientific">Baudoinia panamericana (strain UAMH 10762)</name>
    <name type="common">Angels' share fungus</name>
    <name type="synonym">Baudoinia compniacensis (strain UAMH 10762)</name>
    <dbReference type="NCBI Taxonomy" id="717646"/>
    <lineage>
        <taxon>Eukaryota</taxon>
        <taxon>Fungi</taxon>
        <taxon>Dikarya</taxon>
        <taxon>Ascomycota</taxon>
        <taxon>Pezizomycotina</taxon>
        <taxon>Dothideomycetes</taxon>
        <taxon>Dothideomycetidae</taxon>
        <taxon>Mycosphaerellales</taxon>
        <taxon>Teratosphaeriaceae</taxon>
        <taxon>Baudoinia</taxon>
    </lineage>
</organism>
<dbReference type="InterPro" id="IPR010730">
    <property type="entry name" value="HET"/>
</dbReference>
<sequence length="75" mass="8717">FRLSTCRIDEAPSYAAISYTCGQDTETQGIRVDGKRFSVKPNLWSCLHYVTKDPRWDYFWVDAICTNQFNDAEKS</sequence>
<keyword evidence="3" id="KW-1185">Reference proteome</keyword>
<evidence type="ECO:0000259" key="1">
    <source>
        <dbReference type="Pfam" id="PF06985"/>
    </source>
</evidence>
<dbReference type="RefSeq" id="XP_007678716.1">
    <property type="nucleotide sequence ID" value="XM_007680526.2"/>
</dbReference>
<dbReference type="PANTHER" id="PTHR24148:SF64">
    <property type="entry name" value="HETEROKARYON INCOMPATIBILITY DOMAIN-CONTAINING PROTEIN"/>
    <property type="match status" value="1"/>
</dbReference>
<dbReference type="GeneID" id="19114344"/>
<dbReference type="KEGG" id="bcom:BAUCODRAFT_43814"/>
<feature type="non-terminal residue" evidence="2">
    <location>
        <position position="1"/>
    </location>
</feature>
<proteinExistence type="predicted"/>
<accession>M2N546</accession>
<name>M2N546_BAUPA</name>
<dbReference type="InterPro" id="IPR052895">
    <property type="entry name" value="HetReg/Transcr_Mod"/>
</dbReference>
<dbReference type="HOGENOM" id="CLU_2677663_0_0_1"/>
<protein>
    <recommendedName>
        <fullName evidence="1">Heterokaryon incompatibility domain-containing protein</fullName>
    </recommendedName>
</protein>
<dbReference type="PANTHER" id="PTHR24148">
    <property type="entry name" value="ANKYRIN REPEAT DOMAIN-CONTAINING PROTEIN 39 HOMOLOG-RELATED"/>
    <property type="match status" value="1"/>
</dbReference>
<dbReference type="Proteomes" id="UP000011761">
    <property type="component" value="Unassembled WGS sequence"/>
</dbReference>
<evidence type="ECO:0000313" key="2">
    <source>
        <dbReference type="EMBL" id="EMC93890.1"/>
    </source>
</evidence>
<dbReference type="Pfam" id="PF06985">
    <property type="entry name" value="HET"/>
    <property type="match status" value="1"/>
</dbReference>
<reference evidence="2 3" key="1">
    <citation type="journal article" date="2012" name="PLoS Pathog.">
        <title>Diverse lifestyles and strategies of plant pathogenesis encoded in the genomes of eighteen Dothideomycetes fungi.</title>
        <authorList>
            <person name="Ohm R.A."/>
            <person name="Feau N."/>
            <person name="Henrissat B."/>
            <person name="Schoch C.L."/>
            <person name="Horwitz B.A."/>
            <person name="Barry K.W."/>
            <person name="Condon B.J."/>
            <person name="Copeland A.C."/>
            <person name="Dhillon B."/>
            <person name="Glaser F."/>
            <person name="Hesse C.N."/>
            <person name="Kosti I."/>
            <person name="LaButti K."/>
            <person name="Lindquist E.A."/>
            <person name="Lucas S."/>
            <person name="Salamov A.A."/>
            <person name="Bradshaw R.E."/>
            <person name="Ciuffetti L."/>
            <person name="Hamelin R.C."/>
            <person name="Kema G.H.J."/>
            <person name="Lawrence C."/>
            <person name="Scott J.A."/>
            <person name="Spatafora J.W."/>
            <person name="Turgeon B.G."/>
            <person name="de Wit P.J.G.M."/>
            <person name="Zhong S."/>
            <person name="Goodwin S.B."/>
            <person name="Grigoriev I.V."/>
        </authorList>
    </citation>
    <scope>NUCLEOTIDE SEQUENCE [LARGE SCALE GENOMIC DNA]</scope>
    <source>
        <strain evidence="2 3">UAMH 10762</strain>
    </source>
</reference>